<dbReference type="STRING" id="13706.A0A1X2HEP4"/>
<dbReference type="EMBL" id="MCGN01000004">
    <property type="protein sequence ID" value="ORY97401.1"/>
    <property type="molecule type" value="Genomic_DNA"/>
</dbReference>
<dbReference type="GO" id="GO:0004130">
    <property type="term" value="F:cytochrome-c peroxidase activity"/>
    <property type="evidence" value="ECO:0007669"/>
    <property type="project" value="UniProtKB-EC"/>
</dbReference>
<dbReference type="InterPro" id="IPR002207">
    <property type="entry name" value="Peroxidase_I"/>
</dbReference>
<dbReference type="Gene3D" id="1.10.520.10">
    <property type="match status" value="1"/>
</dbReference>
<evidence type="ECO:0000256" key="9">
    <source>
        <dbReference type="ARBA" id="ARBA00023002"/>
    </source>
</evidence>
<keyword evidence="8" id="KW-0809">Transit peptide</keyword>
<keyword evidence="6" id="KW-0349">Heme</keyword>
<organism evidence="15 16">
    <name type="scientific">Syncephalastrum racemosum</name>
    <name type="common">Filamentous fungus</name>
    <dbReference type="NCBI Taxonomy" id="13706"/>
    <lineage>
        <taxon>Eukaryota</taxon>
        <taxon>Fungi</taxon>
        <taxon>Fungi incertae sedis</taxon>
        <taxon>Mucoromycota</taxon>
        <taxon>Mucoromycotina</taxon>
        <taxon>Mucoromycetes</taxon>
        <taxon>Mucorales</taxon>
        <taxon>Syncephalastraceae</taxon>
        <taxon>Syncephalastrum</taxon>
    </lineage>
</organism>
<evidence type="ECO:0000313" key="16">
    <source>
        <dbReference type="Proteomes" id="UP000242180"/>
    </source>
</evidence>
<comment type="similarity">
    <text evidence="4">Belongs to the peroxidase family. Cytochrome c peroxidase subfamily.</text>
</comment>
<dbReference type="OMA" id="QRKWNGP"/>
<evidence type="ECO:0000256" key="12">
    <source>
        <dbReference type="ARBA" id="ARBA00049265"/>
    </source>
</evidence>
<evidence type="ECO:0000256" key="11">
    <source>
        <dbReference type="ARBA" id="ARBA00023128"/>
    </source>
</evidence>
<dbReference type="PANTHER" id="PTHR31356">
    <property type="entry name" value="THYLAKOID LUMENAL 29 KDA PROTEIN, CHLOROPLASTIC-RELATED"/>
    <property type="match status" value="1"/>
</dbReference>
<dbReference type="GO" id="GO:0020037">
    <property type="term" value="F:heme binding"/>
    <property type="evidence" value="ECO:0007669"/>
    <property type="project" value="UniProtKB-UniRule"/>
</dbReference>
<sequence>MVLSSLRPVATRHLPRAMALSTRTTVRTPAAFAQARRGFATEAPKKSGNNVLLFLGLAALGGAGGYYYHNSNQSVKKAEIVQEKTKSVDYNQVYKEIAELLEENPDYDDGSYGPVLVRLAWHASGTYDKDTKTGGSNGATMRFDPEATHGANNGLKIARDILEKIHAKHPDISYGDLWTLAGVCAIQELGGPKIPWRPGRQDAMTAEHCTPDGRLPDATKKEDHVRDVFYRMGFDDQEIVALAGAHALGRCHPDRSGFDGPWQEAPTMFSNEYFKALSERTWIKKKLPNGGWQYVDKNNDMVMMLPIELDMWNDKSFRKYIQLYAKDQDKFYEDFTKAFKKLIELGVPFKGDEKEYVFETINQ</sequence>
<dbReference type="GO" id="GO:0034599">
    <property type="term" value="P:cellular response to oxidative stress"/>
    <property type="evidence" value="ECO:0007669"/>
    <property type="project" value="InterPro"/>
</dbReference>
<dbReference type="InterPro" id="IPR019794">
    <property type="entry name" value="Peroxidases_AS"/>
</dbReference>
<comment type="function">
    <text evidence="1">Destroys radicals which are normally produced within the cells and which are toxic to biological systems.</text>
</comment>
<keyword evidence="16" id="KW-1185">Reference proteome</keyword>
<dbReference type="AlphaFoldDB" id="A0A1X2HEP4"/>
<dbReference type="GO" id="GO:0005759">
    <property type="term" value="C:mitochondrial matrix"/>
    <property type="evidence" value="ECO:0007669"/>
    <property type="project" value="UniProtKB-SubCell"/>
</dbReference>
<proteinExistence type="inferred from homology"/>
<dbReference type="EC" id="1.11.1.-" evidence="13"/>
<dbReference type="FunFam" id="1.10.420.10:FF:000009">
    <property type="entry name" value="Ascorbate peroxidase"/>
    <property type="match status" value="1"/>
</dbReference>
<evidence type="ECO:0000256" key="7">
    <source>
        <dbReference type="ARBA" id="ARBA00022723"/>
    </source>
</evidence>
<evidence type="ECO:0000256" key="10">
    <source>
        <dbReference type="ARBA" id="ARBA00023004"/>
    </source>
</evidence>
<dbReference type="GO" id="GO:0000302">
    <property type="term" value="P:response to reactive oxygen species"/>
    <property type="evidence" value="ECO:0007669"/>
    <property type="project" value="TreeGrafter"/>
</dbReference>
<dbReference type="FunFam" id="1.10.520.10:FF:000005">
    <property type="entry name" value="Cytochrome c peroxidase"/>
    <property type="match status" value="1"/>
</dbReference>
<name>A0A1X2HEP4_SYNRA</name>
<comment type="subcellular location">
    <subcellularLocation>
        <location evidence="3">Mitochondrion intermembrane space</location>
    </subcellularLocation>
    <subcellularLocation>
        <location evidence="2">Mitochondrion matrix</location>
    </subcellularLocation>
</comment>
<evidence type="ECO:0000313" key="15">
    <source>
        <dbReference type="EMBL" id="ORY97401.1"/>
    </source>
</evidence>
<dbReference type="PRINTS" id="PR00459">
    <property type="entry name" value="ASPEROXIDASE"/>
</dbReference>
<dbReference type="InterPro" id="IPR044831">
    <property type="entry name" value="Ccp1-like"/>
</dbReference>
<dbReference type="GO" id="GO:0046872">
    <property type="term" value="F:metal ion binding"/>
    <property type="evidence" value="ECO:0007669"/>
    <property type="project" value="UniProtKB-UniRule"/>
</dbReference>
<evidence type="ECO:0000256" key="6">
    <source>
        <dbReference type="ARBA" id="ARBA00022617"/>
    </source>
</evidence>
<evidence type="ECO:0000256" key="4">
    <source>
        <dbReference type="ARBA" id="ARBA00005997"/>
    </source>
</evidence>
<dbReference type="InParanoid" id="A0A1X2HEP4"/>
<dbReference type="InterPro" id="IPR010255">
    <property type="entry name" value="Haem_peroxidase_sf"/>
</dbReference>
<keyword evidence="5 13" id="KW-0575">Peroxidase</keyword>
<feature type="domain" description="Plant heme peroxidase family profile" evidence="14">
    <location>
        <begin position="158"/>
        <end position="363"/>
    </location>
</feature>
<dbReference type="Gene3D" id="1.10.420.10">
    <property type="entry name" value="Peroxidase, domain 2"/>
    <property type="match status" value="1"/>
</dbReference>
<evidence type="ECO:0000256" key="13">
    <source>
        <dbReference type="RuleBase" id="RU363051"/>
    </source>
</evidence>
<dbReference type="SUPFAM" id="SSF48113">
    <property type="entry name" value="Heme-dependent peroxidases"/>
    <property type="match status" value="1"/>
</dbReference>
<dbReference type="PROSITE" id="PS00436">
    <property type="entry name" value="PEROXIDASE_2"/>
    <property type="match status" value="1"/>
</dbReference>
<dbReference type="PROSITE" id="PS50873">
    <property type="entry name" value="PEROXIDASE_4"/>
    <property type="match status" value="1"/>
</dbReference>
<evidence type="ECO:0000256" key="3">
    <source>
        <dbReference type="ARBA" id="ARBA00004569"/>
    </source>
</evidence>
<keyword evidence="11" id="KW-0496">Mitochondrion</keyword>
<dbReference type="PRINTS" id="PR00458">
    <property type="entry name" value="PEROXIDASE"/>
</dbReference>
<reference evidence="15 16" key="1">
    <citation type="submission" date="2016-07" db="EMBL/GenBank/DDBJ databases">
        <title>Pervasive Adenine N6-methylation of Active Genes in Fungi.</title>
        <authorList>
            <consortium name="DOE Joint Genome Institute"/>
            <person name="Mondo S.J."/>
            <person name="Dannebaum R.O."/>
            <person name="Kuo R.C."/>
            <person name="Labutti K."/>
            <person name="Haridas S."/>
            <person name="Kuo A."/>
            <person name="Salamov A."/>
            <person name="Ahrendt S.R."/>
            <person name="Lipzen A."/>
            <person name="Sullivan W."/>
            <person name="Andreopoulos W.B."/>
            <person name="Clum A."/>
            <person name="Lindquist E."/>
            <person name="Daum C."/>
            <person name="Ramamoorthy G.K."/>
            <person name="Gryganskyi A."/>
            <person name="Culley D."/>
            <person name="Magnuson J.K."/>
            <person name="James T.Y."/>
            <person name="O'Malley M.A."/>
            <person name="Stajich J.E."/>
            <person name="Spatafora J.W."/>
            <person name="Visel A."/>
            <person name="Grigoriev I.V."/>
        </authorList>
    </citation>
    <scope>NUCLEOTIDE SEQUENCE [LARGE SCALE GENOMIC DNA]</scope>
    <source>
        <strain evidence="15 16">NRRL 2496</strain>
    </source>
</reference>
<evidence type="ECO:0000259" key="14">
    <source>
        <dbReference type="PROSITE" id="PS50873"/>
    </source>
</evidence>
<protein>
    <recommendedName>
        <fullName evidence="13">Peroxidase</fullName>
        <ecNumber evidence="13">1.11.1.-</ecNumber>
    </recommendedName>
</protein>
<comment type="catalytic activity">
    <reaction evidence="12">
        <text>2 Fe(II)-[cytochrome c] + H2O2 + 2 H(+) = 2 Fe(III)-[cytochrome c] + 2 H2O</text>
        <dbReference type="Rhea" id="RHEA:16581"/>
        <dbReference type="Rhea" id="RHEA-COMP:10350"/>
        <dbReference type="Rhea" id="RHEA-COMP:14399"/>
        <dbReference type="ChEBI" id="CHEBI:15377"/>
        <dbReference type="ChEBI" id="CHEBI:15378"/>
        <dbReference type="ChEBI" id="CHEBI:16240"/>
        <dbReference type="ChEBI" id="CHEBI:29033"/>
        <dbReference type="ChEBI" id="CHEBI:29034"/>
        <dbReference type="EC" id="1.11.1.5"/>
    </reaction>
</comment>
<dbReference type="PANTHER" id="PTHR31356:SF58">
    <property type="entry name" value="CYTOCHROME C PEROXIDASE, MITOCHONDRIAL"/>
    <property type="match status" value="1"/>
</dbReference>
<dbReference type="GO" id="GO:0005758">
    <property type="term" value="C:mitochondrial intermembrane space"/>
    <property type="evidence" value="ECO:0007669"/>
    <property type="project" value="UniProtKB-SubCell"/>
</dbReference>
<dbReference type="CDD" id="cd00691">
    <property type="entry name" value="ascorbate_peroxidase"/>
    <property type="match status" value="1"/>
</dbReference>
<evidence type="ECO:0000256" key="1">
    <source>
        <dbReference type="ARBA" id="ARBA00003917"/>
    </source>
</evidence>
<dbReference type="Pfam" id="PF00141">
    <property type="entry name" value="peroxidase"/>
    <property type="match status" value="1"/>
</dbReference>
<accession>A0A1X2HEP4</accession>
<gene>
    <name evidence="15" type="ORF">BCR43DRAFT_489711</name>
</gene>
<evidence type="ECO:0000256" key="5">
    <source>
        <dbReference type="ARBA" id="ARBA00022559"/>
    </source>
</evidence>
<evidence type="ECO:0000256" key="8">
    <source>
        <dbReference type="ARBA" id="ARBA00022946"/>
    </source>
</evidence>
<evidence type="ECO:0000256" key="2">
    <source>
        <dbReference type="ARBA" id="ARBA00004305"/>
    </source>
</evidence>
<dbReference type="InterPro" id="IPR002016">
    <property type="entry name" value="Haem_peroxidase"/>
</dbReference>
<dbReference type="InterPro" id="IPR019793">
    <property type="entry name" value="Peroxidases_heam-ligand_BS"/>
</dbReference>
<keyword evidence="9 13" id="KW-0560">Oxidoreductase</keyword>
<keyword evidence="10" id="KW-0408">Iron</keyword>
<keyword evidence="7" id="KW-0479">Metal-binding</keyword>
<dbReference type="GO" id="GO:0042744">
    <property type="term" value="P:hydrogen peroxide catabolic process"/>
    <property type="evidence" value="ECO:0007669"/>
    <property type="project" value="TreeGrafter"/>
</dbReference>
<comment type="caution">
    <text evidence="15">The sequence shown here is derived from an EMBL/GenBank/DDBJ whole genome shotgun (WGS) entry which is preliminary data.</text>
</comment>
<dbReference type="OrthoDB" id="2859658at2759"/>
<dbReference type="Proteomes" id="UP000242180">
    <property type="component" value="Unassembled WGS sequence"/>
</dbReference>
<dbReference type="PROSITE" id="PS00435">
    <property type="entry name" value="PEROXIDASE_1"/>
    <property type="match status" value="1"/>
</dbReference>